<reference evidence="7" key="1">
    <citation type="submission" date="2020-05" db="EMBL/GenBank/DDBJ databases">
        <title>High-Quality Genomes of Partial-Nitritation/Anammox System by Hierarchical Clustering Based Hybrid Assembly.</title>
        <authorList>
            <person name="Liu L."/>
            <person name="Wang Y."/>
            <person name="Che Y."/>
            <person name="Chen Y."/>
            <person name="Xia Y."/>
            <person name="Luo R."/>
            <person name="Cheng S.H."/>
            <person name="Zheng C."/>
            <person name="Zhang T."/>
        </authorList>
    </citation>
    <scope>NUCLEOTIDE SEQUENCE</scope>
    <source>
        <strain evidence="7">H1_PAT1</strain>
    </source>
</reference>
<evidence type="ECO:0000313" key="7">
    <source>
        <dbReference type="EMBL" id="MBE7525533.1"/>
    </source>
</evidence>
<evidence type="ECO:0000256" key="1">
    <source>
        <dbReference type="ARBA" id="ARBA00004141"/>
    </source>
</evidence>
<dbReference type="PANTHER" id="PTHR10846:SF8">
    <property type="entry name" value="INNER MEMBRANE PROTEIN YRBG"/>
    <property type="match status" value="1"/>
</dbReference>
<feature type="transmembrane region" description="Helical" evidence="5">
    <location>
        <begin position="286"/>
        <end position="304"/>
    </location>
</feature>
<keyword evidence="4 5" id="KW-0472">Membrane</keyword>
<dbReference type="GO" id="GO:0005886">
    <property type="term" value="C:plasma membrane"/>
    <property type="evidence" value="ECO:0007669"/>
    <property type="project" value="TreeGrafter"/>
</dbReference>
<dbReference type="Pfam" id="PF01699">
    <property type="entry name" value="Na_Ca_ex"/>
    <property type="match status" value="2"/>
</dbReference>
<dbReference type="AlphaFoldDB" id="A0A928Y5W1"/>
<feature type="transmembrane region" description="Helical" evidence="5">
    <location>
        <begin position="183"/>
        <end position="202"/>
    </location>
</feature>
<dbReference type="NCBIfam" id="TIGR00367">
    <property type="entry name" value="calcium/sodium antiporter"/>
    <property type="match status" value="1"/>
</dbReference>
<proteinExistence type="predicted"/>
<dbReference type="GO" id="GO:0008273">
    <property type="term" value="F:calcium, potassium:sodium antiporter activity"/>
    <property type="evidence" value="ECO:0007669"/>
    <property type="project" value="TreeGrafter"/>
</dbReference>
<keyword evidence="3 5" id="KW-1133">Transmembrane helix</keyword>
<keyword evidence="2 5" id="KW-0812">Transmembrane</keyword>
<gene>
    <name evidence="7" type="ORF">HS096_04080</name>
</gene>
<feature type="domain" description="Sodium/calcium exchanger membrane region" evidence="6">
    <location>
        <begin position="20"/>
        <end position="168"/>
    </location>
</feature>
<comment type="caution">
    <text evidence="7">The sequence shown here is derived from an EMBL/GenBank/DDBJ whole genome shotgun (WGS) entry which is preliminary data.</text>
</comment>
<dbReference type="Proteomes" id="UP000710385">
    <property type="component" value="Unassembled WGS sequence"/>
</dbReference>
<evidence type="ECO:0000256" key="3">
    <source>
        <dbReference type="ARBA" id="ARBA00022989"/>
    </source>
</evidence>
<feature type="transmembrane region" description="Helical" evidence="5">
    <location>
        <begin position="154"/>
        <end position="171"/>
    </location>
</feature>
<evidence type="ECO:0000256" key="4">
    <source>
        <dbReference type="ARBA" id="ARBA00023136"/>
    </source>
</evidence>
<feature type="transmembrane region" description="Helical" evidence="5">
    <location>
        <begin position="12"/>
        <end position="32"/>
    </location>
</feature>
<dbReference type="GO" id="GO:0005262">
    <property type="term" value="F:calcium channel activity"/>
    <property type="evidence" value="ECO:0007669"/>
    <property type="project" value="TreeGrafter"/>
</dbReference>
<sequence length="343" mass="36074">MSLSAFFLTNPLQGIPVIFVFGALLIGLYVVVRGADWLVDGSSSIAARWGIPAIVIGLTVVAFGTSMPELIVNILSSVTGSTGLAIGNVVGSNIANILLILGATAVFRSLAVKENTVWKEIPMAFLAMILLWVMSNDAFLAGAAVNVLDRIDGFVFLAFFIIFLYYTFGISKVEGEAPKPEEFPFAASIGLVGLGIGALTLGGKITVDAATAFASSVGVSDALIGLTVVALGTSLPELVTSIAAARKGKADLAIGNVVGSNIFNIFWILGVSALIRPLPFDTSSSFDVLVAVAASLLLFISLFVRRFLRAPQTVAARHTLGRKRGIIFLILYVAYIAFAVWRG</sequence>
<evidence type="ECO:0000256" key="5">
    <source>
        <dbReference type="SAM" id="Phobius"/>
    </source>
</evidence>
<feature type="transmembrane region" description="Helical" evidence="5">
    <location>
        <begin position="123"/>
        <end position="148"/>
    </location>
</feature>
<evidence type="ECO:0000313" key="8">
    <source>
        <dbReference type="Proteomes" id="UP000710385"/>
    </source>
</evidence>
<dbReference type="InterPro" id="IPR004837">
    <property type="entry name" value="NaCa_Exmemb"/>
</dbReference>
<feature type="transmembrane region" description="Helical" evidence="5">
    <location>
        <begin position="325"/>
        <end position="341"/>
    </location>
</feature>
<protein>
    <submittedName>
        <fullName evidence="7">Calcium/sodium antiporter</fullName>
    </submittedName>
</protein>
<feature type="transmembrane region" description="Helical" evidence="5">
    <location>
        <begin position="252"/>
        <end position="274"/>
    </location>
</feature>
<name>A0A928Y5W1_UNCKA</name>
<comment type="subcellular location">
    <subcellularLocation>
        <location evidence="1">Membrane</location>
        <topology evidence="1">Multi-pass membrane protein</topology>
    </subcellularLocation>
</comment>
<evidence type="ECO:0000259" key="6">
    <source>
        <dbReference type="Pfam" id="PF01699"/>
    </source>
</evidence>
<accession>A0A928Y5W1</accession>
<dbReference type="InterPro" id="IPR044880">
    <property type="entry name" value="NCX_ion-bd_dom_sf"/>
</dbReference>
<dbReference type="Gene3D" id="1.20.1420.30">
    <property type="entry name" value="NCX, central ion-binding region"/>
    <property type="match status" value="1"/>
</dbReference>
<dbReference type="InterPro" id="IPR004481">
    <property type="entry name" value="K/Na/Ca-exchanger"/>
</dbReference>
<feature type="domain" description="Sodium/calcium exchanger membrane region" evidence="6">
    <location>
        <begin position="188"/>
        <end position="341"/>
    </location>
</feature>
<feature type="transmembrane region" description="Helical" evidence="5">
    <location>
        <begin position="53"/>
        <end position="74"/>
    </location>
</feature>
<feature type="transmembrane region" description="Helical" evidence="5">
    <location>
        <begin position="222"/>
        <end position="245"/>
    </location>
</feature>
<organism evidence="7 8">
    <name type="scientific">candidate division WWE3 bacterium</name>
    <dbReference type="NCBI Taxonomy" id="2053526"/>
    <lineage>
        <taxon>Bacteria</taxon>
        <taxon>Katanobacteria</taxon>
    </lineage>
</organism>
<dbReference type="PANTHER" id="PTHR10846">
    <property type="entry name" value="SODIUM/POTASSIUM/CALCIUM EXCHANGER"/>
    <property type="match status" value="1"/>
</dbReference>
<dbReference type="EMBL" id="JABTTY010000001">
    <property type="protein sequence ID" value="MBE7525533.1"/>
    <property type="molecule type" value="Genomic_DNA"/>
</dbReference>
<evidence type="ECO:0000256" key="2">
    <source>
        <dbReference type="ARBA" id="ARBA00022692"/>
    </source>
</evidence>
<dbReference type="GO" id="GO:0006874">
    <property type="term" value="P:intracellular calcium ion homeostasis"/>
    <property type="evidence" value="ECO:0007669"/>
    <property type="project" value="TreeGrafter"/>
</dbReference>